<dbReference type="GeneID" id="106460776"/>
<keyword evidence="1" id="KW-0479">Metal-binding</keyword>
<protein>
    <submittedName>
        <fullName evidence="5 6">EF-hand calcium-binding domain-containing protein 7-like</fullName>
    </submittedName>
</protein>
<dbReference type="RefSeq" id="XP_022243269.1">
    <property type="nucleotide sequence ID" value="XM_022387561.1"/>
</dbReference>
<evidence type="ECO:0000256" key="1">
    <source>
        <dbReference type="ARBA" id="ARBA00022723"/>
    </source>
</evidence>
<dbReference type="InterPro" id="IPR052266">
    <property type="entry name" value="Miro-EF-hand_domain"/>
</dbReference>
<dbReference type="PANTHER" id="PTHR46819">
    <property type="entry name" value="EF-HAND CALCIUM-BINDING DOMAIN-CONTAINING PROTEIN 7"/>
    <property type="match status" value="1"/>
</dbReference>
<keyword evidence="2" id="KW-0677">Repeat</keyword>
<evidence type="ECO:0000313" key="5">
    <source>
        <dbReference type="RefSeq" id="XP_013775966.2"/>
    </source>
</evidence>
<evidence type="ECO:0000256" key="3">
    <source>
        <dbReference type="SAM" id="MobiDB-lite"/>
    </source>
</evidence>
<dbReference type="PANTHER" id="PTHR46819:SF1">
    <property type="entry name" value="EF-HAND CALCIUM-BINDING DOMAIN-CONTAINING PROTEIN 7"/>
    <property type="match status" value="1"/>
</dbReference>
<dbReference type="Proteomes" id="UP000694941">
    <property type="component" value="Unplaced"/>
</dbReference>
<dbReference type="RefSeq" id="XP_022243267.1">
    <property type="nucleotide sequence ID" value="XM_022387559.1"/>
</dbReference>
<dbReference type="RefSeq" id="XP_013775966.2">
    <property type="nucleotide sequence ID" value="XM_013920512.2"/>
</dbReference>
<evidence type="ECO:0000256" key="2">
    <source>
        <dbReference type="ARBA" id="ARBA00022737"/>
    </source>
</evidence>
<reference evidence="5 6" key="1">
    <citation type="submission" date="2025-05" db="UniProtKB">
        <authorList>
            <consortium name="RefSeq"/>
        </authorList>
    </citation>
    <scope>IDENTIFICATION</scope>
    <source>
        <tissue evidence="5 6">Muscle</tissue>
    </source>
</reference>
<evidence type="ECO:0000313" key="6">
    <source>
        <dbReference type="RefSeq" id="XP_022243267.1"/>
    </source>
</evidence>
<accession>A0ABM1SI14</accession>
<organism evidence="4 7">
    <name type="scientific">Limulus polyphemus</name>
    <name type="common">Atlantic horseshoe crab</name>
    <dbReference type="NCBI Taxonomy" id="6850"/>
    <lineage>
        <taxon>Eukaryota</taxon>
        <taxon>Metazoa</taxon>
        <taxon>Ecdysozoa</taxon>
        <taxon>Arthropoda</taxon>
        <taxon>Chelicerata</taxon>
        <taxon>Merostomata</taxon>
        <taxon>Xiphosura</taxon>
        <taxon>Limulidae</taxon>
        <taxon>Limulus</taxon>
    </lineage>
</organism>
<evidence type="ECO:0000313" key="4">
    <source>
        <dbReference type="Proteomes" id="UP000694941"/>
    </source>
</evidence>
<evidence type="ECO:0000313" key="7">
    <source>
        <dbReference type="RefSeq" id="XP_022243269.1"/>
    </source>
</evidence>
<dbReference type="InterPro" id="IPR011992">
    <property type="entry name" value="EF-hand-dom_pair"/>
</dbReference>
<dbReference type="Gene3D" id="1.10.238.10">
    <property type="entry name" value="EF-hand"/>
    <property type="match status" value="1"/>
</dbReference>
<sequence>MEDYQIKYRSVQGAYLWVKSSIAAELESKEELLKALCLVGRNPSKERVAKYWLPETDTISFEEFTRIVDQEPILKVGDLIEAFTFLGGDGYGSISYENLTDLLTTKRNKMTYQEVETILNEVTQSKDGKVDYLRLCATIISVANHCHYIAESKISSIEAQKRVNSRTFTRRPGSSHSGSTLDKIDSPDSQCLPPYKSDSDDRLEFLSPQGGYRDNLCLPSNQNDYQDIPVSLLNHQDCNKVISRGFFFVEDDGRISSHHYTLDLKENCTVCISTKAVEVERFGQVDVEVLLFSEGESGIRSLISSTQLKDRQVQSYFSYLLQNNCNK</sequence>
<dbReference type="SUPFAM" id="SSF47473">
    <property type="entry name" value="EF-hand"/>
    <property type="match status" value="1"/>
</dbReference>
<gene>
    <name evidence="5 6 7" type="primary">LOC106460776</name>
</gene>
<name>A0ABM1SI14_LIMPO</name>
<proteinExistence type="predicted"/>
<keyword evidence="4" id="KW-1185">Reference proteome</keyword>
<feature type="region of interest" description="Disordered" evidence="3">
    <location>
        <begin position="165"/>
        <end position="197"/>
    </location>
</feature>